<keyword evidence="4 7" id="KW-0812">Transmembrane</keyword>
<dbReference type="Pfam" id="PF00528">
    <property type="entry name" value="BPD_transp_1"/>
    <property type="match status" value="1"/>
</dbReference>
<dbReference type="Proteomes" id="UP001166784">
    <property type="component" value="Unassembled WGS sequence"/>
</dbReference>
<keyword evidence="3" id="KW-1003">Cell membrane</keyword>
<evidence type="ECO:0000256" key="3">
    <source>
        <dbReference type="ARBA" id="ARBA00022475"/>
    </source>
</evidence>
<dbReference type="PANTHER" id="PTHR43227">
    <property type="entry name" value="BLL4140 PROTEIN"/>
    <property type="match status" value="1"/>
</dbReference>
<gene>
    <name evidence="10" type="ORF">MMA15_12610</name>
</gene>
<comment type="subcellular location">
    <subcellularLocation>
        <location evidence="1 7">Cell membrane</location>
        <topology evidence="1 7">Multi-pass membrane protein</topology>
    </subcellularLocation>
</comment>
<comment type="similarity">
    <text evidence="7">Belongs to the binding-protein-dependent transport system permease family.</text>
</comment>
<evidence type="ECO:0000256" key="4">
    <source>
        <dbReference type="ARBA" id="ARBA00022692"/>
    </source>
</evidence>
<keyword evidence="2 7" id="KW-0813">Transport</keyword>
<dbReference type="InterPro" id="IPR050809">
    <property type="entry name" value="UgpAE/MalFG_permease"/>
</dbReference>
<dbReference type="SUPFAM" id="SSF161098">
    <property type="entry name" value="MetI-like"/>
    <property type="match status" value="1"/>
</dbReference>
<feature type="transmembrane region" description="Helical" evidence="7">
    <location>
        <begin position="230"/>
        <end position="250"/>
    </location>
</feature>
<feature type="transmembrane region" description="Helical" evidence="7">
    <location>
        <begin position="176"/>
        <end position="200"/>
    </location>
</feature>
<dbReference type="InterPro" id="IPR000515">
    <property type="entry name" value="MetI-like"/>
</dbReference>
<accession>A0ABS9SY54</accession>
<reference evidence="10" key="2">
    <citation type="journal article" date="2023" name="Int. J. Syst. Evol. Microbiol.">
        <title>Streptomyces marispadix sp. nov., isolated from marine beach sediment of the Northern Coast of Portugal.</title>
        <authorList>
            <person name="dos Santos J.D.N."/>
            <person name="Vitorino I.R."/>
            <person name="Kallscheuer N."/>
            <person name="Srivastava A."/>
            <person name="Krautwurst S."/>
            <person name="Marz M."/>
            <person name="Jogler C."/>
            <person name="Lobo Da Cunha A."/>
            <person name="Catita J."/>
            <person name="Goncalves H."/>
            <person name="Gonzalez I."/>
            <person name="Reyes F."/>
            <person name="Lage O.M."/>
        </authorList>
    </citation>
    <scope>NUCLEOTIDE SEQUENCE</scope>
    <source>
        <strain evidence="10">M600PL45_2</strain>
    </source>
</reference>
<protein>
    <submittedName>
        <fullName evidence="10">Sugar ABC transporter permease</fullName>
    </submittedName>
</protein>
<evidence type="ECO:0000256" key="2">
    <source>
        <dbReference type="ARBA" id="ARBA00022448"/>
    </source>
</evidence>
<dbReference type="RefSeq" id="WP_241059458.1">
    <property type="nucleotide sequence ID" value="NZ_JAKWJU010000002.1"/>
</dbReference>
<feature type="domain" description="ABC transmembrane type-1" evidence="9">
    <location>
        <begin position="90"/>
        <end position="303"/>
    </location>
</feature>
<evidence type="ECO:0000256" key="6">
    <source>
        <dbReference type="ARBA" id="ARBA00023136"/>
    </source>
</evidence>
<feature type="compositionally biased region" description="Low complexity" evidence="8">
    <location>
        <begin position="1"/>
        <end position="24"/>
    </location>
</feature>
<reference evidence="10" key="1">
    <citation type="submission" date="2022-03" db="EMBL/GenBank/DDBJ databases">
        <authorList>
            <person name="Santos J.D.N."/>
            <person name="Kallscheuer N."/>
            <person name="Jogler C."/>
            <person name="Lage O.M."/>
        </authorList>
    </citation>
    <scope>NUCLEOTIDE SEQUENCE</scope>
    <source>
        <strain evidence="10">M600PL45_2</strain>
    </source>
</reference>
<keyword evidence="11" id="KW-1185">Reference proteome</keyword>
<keyword evidence="6 7" id="KW-0472">Membrane</keyword>
<organism evidence="10 11">
    <name type="scientific">Streptomyces marispadix</name>
    <dbReference type="NCBI Taxonomy" id="2922868"/>
    <lineage>
        <taxon>Bacteria</taxon>
        <taxon>Bacillati</taxon>
        <taxon>Actinomycetota</taxon>
        <taxon>Actinomycetes</taxon>
        <taxon>Kitasatosporales</taxon>
        <taxon>Streptomycetaceae</taxon>
        <taxon>Streptomyces</taxon>
    </lineage>
</organism>
<name>A0ABS9SY54_9ACTN</name>
<feature type="transmembrane region" description="Helical" evidence="7">
    <location>
        <begin position="282"/>
        <end position="306"/>
    </location>
</feature>
<comment type="caution">
    <text evidence="10">The sequence shown here is derived from an EMBL/GenBank/DDBJ whole genome shotgun (WGS) entry which is preliminary data.</text>
</comment>
<dbReference type="EMBL" id="JAKWJU010000002">
    <property type="protein sequence ID" value="MCH6161207.1"/>
    <property type="molecule type" value="Genomic_DNA"/>
</dbReference>
<evidence type="ECO:0000256" key="5">
    <source>
        <dbReference type="ARBA" id="ARBA00022989"/>
    </source>
</evidence>
<evidence type="ECO:0000313" key="10">
    <source>
        <dbReference type="EMBL" id="MCH6161207.1"/>
    </source>
</evidence>
<dbReference type="PROSITE" id="PS50928">
    <property type="entry name" value="ABC_TM1"/>
    <property type="match status" value="1"/>
</dbReference>
<dbReference type="Gene3D" id="1.10.3720.10">
    <property type="entry name" value="MetI-like"/>
    <property type="match status" value="1"/>
</dbReference>
<evidence type="ECO:0000259" key="9">
    <source>
        <dbReference type="PROSITE" id="PS50928"/>
    </source>
</evidence>
<sequence length="314" mass="34071">MSATTTTTAPAARPAAEPAPRHTTGSGRWTASGMLLPFGAFYVVFLLGPLVYTGIAGFFNGSLVKGGLGSWVGLENYRQALGSADFWSSLGHTIWFTVLTTVPLILIALALALMTDRVSRGKWFFRLAFFAPFMLPSSVISLLFMWIYADEIGLAGSVAKLLGVDAPPSWLGDPNWAMISIAAATVWWTVGFNFVIYLAALQEIPREVHEAAAIDGAGPWQRLRLVVVPMLGRATTLVAVLQLVASLKVFDQIYMMTNGGPDDVTRPSLLYVYQTGFTDGRAGYASTVALLLFVIILLISLVWFALIRRTEKEA</sequence>
<evidence type="ECO:0000256" key="8">
    <source>
        <dbReference type="SAM" id="MobiDB-lite"/>
    </source>
</evidence>
<evidence type="ECO:0000256" key="7">
    <source>
        <dbReference type="RuleBase" id="RU363032"/>
    </source>
</evidence>
<evidence type="ECO:0000256" key="1">
    <source>
        <dbReference type="ARBA" id="ARBA00004651"/>
    </source>
</evidence>
<feature type="region of interest" description="Disordered" evidence="8">
    <location>
        <begin position="1"/>
        <end position="26"/>
    </location>
</feature>
<evidence type="ECO:0000313" key="11">
    <source>
        <dbReference type="Proteomes" id="UP001166784"/>
    </source>
</evidence>
<dbReference type="PANTHER" id="PTHR43227:SF8">
    <property type="entry name" value="DIACETYLCHITOBIOSE UPTAKE SYSTEM PERMEASE PROTEIN DASB"/>
    <property type="match status" value="1"/>
</dbReference>
<keyword evidence="5 7" id="KW-1133">Transmembrane helix</keyword>
<dbReference type="InterPro" id="IPR035906">
    <property type="entry name" value="MetI-like_sf"/>
</dbReference>
<proteinExistence type="inferred from homology"/>
<feature type="transmembrane region" description="Helical" evidence="7">
    <location>
        <begin position="94"/>
        <end position="115"/>
    </location>
</feature>
<feature type="transmembrane region" description="Helical" evidence="7">
    <location>
        <begin position="127"/>
        <end position="149"/>
    </location>
</feature>
<dbReference type="CDD" id="cd06261">
    <property type="entry name" value="TM_PBP2"/>
    <property type="match status" value="1"/>
</dbReference>
<feature type="transmembrane region" description="Helical" evidence="7">
    <location>
        <begin position="35"/>
        <end position="59"/>
    </location>
</feature>